<feature type="repeat" description="WD" evidence="1">
    <location>
        <begin position="53"/>
        <end position="93"/>
    </location>
</feature>
<accession>A0ABS1D9I4</accession>
<sequence>MRGIAYGAVPPALPRPALAPRRPAGDKAGMRLPLLPLLLLLLLGPAMARAQDLAGHGGPVRALAVLPGGGLASAGFDQAVILWDPAAGKARRVLRWHAGALAALAALPGGGLASAGEDGRIALWPARRRRRPGCWT</sequence>
<dbReference type="SMART" id="SM00320">
    <property type="entry name" value="WD40"/>
    <property type="match status" value="2"/>
</dbReference>
<dbReference type="InterPro" id="IPR036322">
    <property type="entry name" value="WD40_repeat_dom_sf"/>
</dbReference>
<evidence type="ECO:0000313" key="3">
    <source>
        <dbReference type="Proteomes" id="UP000697995"/>
    </source>
</evidence>
<comment type="caution">
    <text evidence="2">The sequence shown here is derived from an EMBL/GenBank/DDBJ whole genome shotgun (WGS) entry which is preliminary data.</text>
</comment>
<dbReference type="Pfam" id="PF00400">
    <property type="entry name" value="WD40"/>
    <property type="match status" value="1"/>
</dbReference>
<keyword evidence="1" id="KW-0853">WD repeat</keyword>
<name>A0ABS1D9I4_9PROT</name>
<dbReference type="Gene3D" id="2.130.10.10">
    <property type="entry name" value="YVTN repeat-like/Quinoprotein amine dehydrogenase"/>
    <property type="match status" value="1"/>
</dbReference>
<keyword evidence="3" id="KW-1185">Reference proteome</keyword>
<evidence type="ECO:0008006" key="4">
    <source>
        <dbReference type="Google" id="ProtNLM"/>
    </source>
</evidence>
<evidence type="ECO:0000256" key="1">
    <source>
        <dbReference type="PROSITE-ProRule" id="PRU00221"/>
    </source>
</evidence>
<dbReference type="PROSITE" id="PS50082">
    <property type="entry name" value="WD_REPEATS_2"/>
    <property type="match status" value="1"/>
</dbReference>
<protein>
    <recommendedName>
        <fullName evidence="4">WD40 repeat domain-containing protein</fullName>
    </recommendedName>
</protein>
<organism evidence="2 3">
    <name type="scientific">Paracraurococcus ruber</name>
    <dbReference type="NCBI Taxonomy" id="77675"/>
    <lineage>
        <taxon>Bacteria</taxon>
        <taxon>Pseudomonadati</taxon>
        <taxon>Pseudomonadota</taxon>
        <taxon>Alphaproteobacteria</taxon>
        <taxon>Acetobacterales</taxon>
        <taxon>Roseomonadaceae</taxon>
        <taxon>Paracraurococcus</taxon>
    </lineage>
</organism>
<reference evidence="2 3" key="1">
    <citation type="journal article" date="2020" name="Microorganisms">
        <title>Osmotic Adaptation and Compatible Solute Biosynthesis of Phototrophic Bacteria as Revealed from Genome Analyses.</title>
        <authorList>
            <person name="Imhoff J.F."/>
            <person name="Rahn T."/>
            <person name="Kunzel S."/>
            <person name="Keller A."/>
            <person name="Neulinger S.C."/>
        </authorList>
    </citation>
    <scope>NUCLEOTIDE SEQUENCE [LARGE SCALE GENOMIC DNA]</scope>
    <source>
        <strain evidence="2 3">DSM 15382</strain>
    </source>
</reference>
<evidence type="ECO:0000313" key="2">
    <source>
        <dbReference type="EMBL" id="MBK1662732.1"/>
    </source>
</evidence>
<dbReference type="SUPFAM" id="SSF50978">
    <property type="entry name" value="WD40 repeat-like"/>
    <property type="match status" value="1"/>
</dbReference>
<dbReference type="Proteomes" id="UP000697995">
    <property type="component" value="Unassembled WGS sequence"/>
</dbReference>
<gene>
    <name evidence="2" type="ORF">CKO45_31655</name>
</gene>
<proteinExistence type="predicted"/>
<feature type="non-terminal residue" evidence="2">
    <location>
        <position position="136"/>
    </location>
</feature>
<dbReference type="InterPro" id="IPR001680">
    <property type="entry name" value="WD40_rpt"/>
</dbReference>
<dbReference type="InterPro" id="IPR015943">
    <property type="entry name" value="WD40/YVTN_repeat-like_dom_sf"/>
</dbReference>
<dbReference type="EMBL" id="NRSG01000711">
    <property type="protein sequence ID" value="MBK1662732.1"/>
    <property type="molecule type" value="Genomic_DNA"/>
</dbReference>